<accession>A0AAU3HYM0</accession>
<dbReference type="EMBL" id="CP109546">
    <property type="protein sequence ID" value="WTZ09997.1"/>
    <property type="molecule type" value="Genomic_DNA"/>
</dbReference>
<reference evidence="1" key="1">
    <citation type="submission" date="2022-10" db="EMBL/GenBank/DDBJ databases">
        <title>The complete genomes of actinobacterial strains from the NBC collection.</title>
        <authorList>
            <person name="Joergensen T.S."/>
            <person name="Alvarez Arevalo M."/>
            <person name="Sterndorff E.B."/>
            <person name="Faurdal D."/>
            <person name="Vuksanovic O."/>
            <person name="Mourched A.-S."/>
            <person name="Charusanti P."/>
            <person name="Shaw S."/>
            <person name="Blin K."/>
            <person name="Weber T."/>
        </authorList>
    </citation>
    <scope>NUCLEOTIDE SEQUENCE</scope>
    <source>
        <strain evidence="1">NBC_01393</strain>
    </source>
</reference>
<proteinExistence type="predicted"/>
<protein>
    <submittedName>
        <fullName evidence="1">Uncharacterized protein</fullName>
    </submittedName>
</protein>
<dbReference type="AlphaFoldDB" id="A0AAU3HYM0"/>
<evidence type="ECO:0000313" key="1">
    <source>
        <dbReference type="EMBL" id="WTZ09997.1"/>
    </source>
</evidence>
<name>A0AAU3HYM0_9ACTN</name>
<organism evidence="1">
    <name type="scientific">Streptomyces sp. NBC_01393</name>
    <dbReference type="NCBI Taxonomy" id="2903851"/>
    <lineage>
        <taxon>Bacteria</taxon>
        <taxon>Bacillati</taxon>
        <taxon>Actinomycetota</taxon>
        <taxon>Actinomycetes</taxon>
        <taxon>Kitasatosporales</taxon>
        <taxon>Streptomycetaceae</taxon>
        <taxon>Streptomyces</taxon>
    </lineage>
</organism>
<gene>
    <name evidence="1" type="ORF">OG699_19595</name>
</gene>
<sequence>MPAGSPVMWYADKMPYAPLLDVWTRAQRQQDTTGLRPILRYADVEILVGLRPQARRPVGDPVACAVHRPLACGA</sequence>